<evidence type="ECO:0000256" key="5">
    <source>
        <dbReference type="ARBA" id="ARBA00023157"/>
    </source>
</evidence>
<evidence type="ECO:0000256" key="4">
    <source>
        <dbReference type="ARBA" id="ARBA00022729"/>
    </source>
</evidence>
<evidence type="ECO:0000256" key="3">
    <source>
        <dbReference type="ARBA" id="ARBA00022525"/>
    </source>
</evidence>
<dbReference type="Pfam" id="PF03227">
    <property type="entry name" value="GILT"/>
    <property type="match status" value="1"/>
</dbReference>
<evidence type="ECO:0000313" key="8">
    <source>
        <dbReference type="EMBL" id="KAJ8308009.1"/>
    </source>
</evidence>
<protein>
    <recommendedName>
        <fullName evidence="7">Saposin A-type domain-containing protein</fullName>
    </recommendedName>
</protein>
<keyword evidence="6" id="KW-0325">Glycoprotein</keyword>
<sequence>MIYFTQPGNMTDIWKMDLKLLTSLVVITCSSACMFPPSMWCSSDEIARQCQVLDQCEQYHNTPPAPIDVTFYFESLCPDCKRFISGQLWRAWNLVPSIMKLTLVPFGNARESKGIGKWKFTCQHGKEECVGNVIECSQHFKVDYDAITKCANSDMGNQLEHQMALKTMALNPPHKYVPWVTINGVHTEEMEKKVEDDLVKLLCDMYTGDKPPACSSYQSDNLLDNKYMKL</sequence>
<feature type="domain" description="Saposin A-type" evidence="7">
    <location>
        <begin position="26"/>
        <end position="66"/>
    </location>
</feature>
<comment type="caution">
    <text evidence="8">The sequence shown here is derived from an EMBL/GenBank/DDBJ whole genome shotgun (WGS) entry which is preliminary data.</text>
</comment>
<dbReference type="PROSITE" id="PS51110">
    <property type="entry name" value="SAP_A"/>
    <property type="match status" value="1"/>
</dbReference>
<keyword evidence="4" id="KW-0732">Signal</keyword>
<dbReference type="EMBL" id="JARBDR010000657">
    <property type="protein sequence ID" value="KAJ8308009.1"/>
    <property type="molecule type" value="Genomic_DNA"/>
</dbReference>
<keyword evidence="9" id="KW-1185">Reference proteome</keyword>
<organism evidence="8 9">
    <name type="scientific">Tegillarca granosa</name>
    <name type="common">Malaysian cockle</name>
    <name type="synonym">Anadara granosa</name>
    <dbReference type="NCBI Taxonomy" id="220873"/>
    <lineage>
        <taxon>Eukaryota</taxon>
        <taxon>Metazoa</taxon>
        <taxon>Spiralia</taxon>
        <taxon>Lophotrochozoa</taxon>
        <taxon>Mollusca</taxon>
        <taxon>Bivalvia</taxon>
        <taxon>Autobranchia</taxon>
        <taxon>Pteriomorphia</taxon>
        <taxon>Arcoida</taxon>
        <taxon>Arcoidea</taxon>
        <taxon>Arcidae</taxon>
        <taxon>Tegillarca</taxon>
    </lineage>
</organism>
<proteinExistence type="inferred from homology"/>
<dbReference type="Proteomes" id="UP001217089">
    <property type="component" value="Unassembled WGS sequence"/>
</dbReference>
<dbReference type="PANTHER" id="PTHR13234:SF8">
    <property type="entry name" value="GAMMA-INTERFERON-INDUCIBLE LYSOSOMAL THIOL REDUCTASE"/>
    <property type="match status" value="1"/>
</dbReference>
<keyword evidence="3" id="KW-0964">Secreted</keyword>
<evidence type="ECO:0000256" key="1">
    <source>
        <dbReference type="ARBA" id="ARBA00004613"/>
    </source>
</evidence>
<gene>
    <name evidence="8" type="ORF">KUTeg_012883</name>
</gene>
<dbReference type="InterPro" id="IPR003119">
    <property type="entry name" value="SAP_A"/>
</dbReference>
<name>A0ABQ9ESJ5_TEGGR</name>
<dbReference type="Pfam" id="PF02199">
    <property type="entry name" value="SapA"/>
    <property type="match status" value="1"/>
</dbReference>
<evidence type="ECO:0000259" key="7">
    <source>
        <dbReference type="PROSITE" id="PS51110"/>
    </source>
</evidence>
<comment type="subcellular location">
    <subcellularLocation>
        <location evidence="1">Secreted</location>
    </subcellularLocation>
</comment>
<evidence type="ECO:0000256" key="6">
    <source>
        <dbReference type="ARBA" id="ARBA00023180"/>
    </source>
</evidence>
<dbReference type="InterPro" id="IPR004911">
    <property type="entry name" value="Interferon-induced_GILT"/>
</dbReference>
<evidence type="ECO:0000256" key="2">
    <source>
        <dbReference type="ARBA" id="ARBA00005679"/>
    </source>
</evidence>
<evidence type="ECO:0000313" key="9">
    <source>
        <dbReference type="Proteomes" id="UP001217089"/>
    </source>
</evidence>
<keyword evidence="5" id="KW-1015">Disulfide bond</keyword>
<comment type="similarity">
    <text evidence="2">Belongs to the GILT family.</text>
</comment>
<accession>A0ABQ9ESJ5</accession>
<reference evidence="8 9" key="1">
    <citation type="submission" date="2022-12" db="EMBL/GenBank/DDBJ databases">
        <title>Chromosome-level genome of Tegillarca granosa.</title>
        <authorList>
            <person name="Kim J."/>
        </authorList>
    </citation>
    <scope>NUCLEOTIDE SEQUENCE [LARGE SCALE GENOMIC DNA]</scope>
    <source>
        <strain evidence="8">Teg-2019</strain>
        <tissue evidence="8">Adductor muscle</tissue>
    </source>
</reference>
<dbReference type="PANTHER" id="PTHR13234">
    <property type="entry name" value="GAMMA-INTERFERON INDUCIBLE LYSOSOMAL THIOL REDUCTASE GILT"/>
    <property type="match status" value="1"/>
</dbReference>